<dbReference type="AlphaFoldDB" id="A0A919UNJ8"/>
<gene>
    <name evidence="1" type="ORF">Aph01nite_27180</name>
</gene>
<accession>A0A919UNJ8</accession>
<dbReference type="EMBL" id="BOOA01000018">
    <property type="protein sequence ID" value="GIH24408.1"/>
    <property type="molecule type" value="Genomic_DNA"/>
</dbReference>
<protein>
    <submittedName>
        <fullName evidence="1">Uncharacterized protein</fullName>
    </submittedName>
</protein>
<evidence type="ECO:0000313" key="1">
    <source>
        <dbReference type="EMBL" id="GIH24408.1"/>
    </source>
</evidence>
<dbReference type="RefSeq" id="WP_204041175.1">
    <property type="nucleotide sequence ID" value="NZ_BOOA01000018.1"/>
</dbReference>
<evidence type="ECO:0000313" key="2">
    <source>
        <dbReference type="Proteomes" id="UP000640052"/>
    </source>
</evidence>
<sequence length="244" mass="25947">MTRRLHTTRLLRAEETFSRTAAELISADAGTHGPASAARRAAAAAADAARRAAQASDPRSRVAYAAGAAQEAAAVARETKILAMRALPASEASRKRLVAIAGKAARAESRAAAAANRALSVSGWVGPLRAGKVARQAGAAAAGALEEAQRTLSALTETLAQNPEQAKAARKPWLRRAAASRHVLGMAASLLPAAQRDRWREEWISQLTEKATRWERANWSLSLLLNGAPRMAVTLRRKVSRTIR</sequence>
<keyword evidence="2" id="KW-1185">Reference proteome</keyword>
<proteinExistence type="predicted"/>
<dbReference type="Proteomes" id="UP000640052">
    <property type="component" value="Unassembled WGS sequence"/>
</dbReference>
<comment type="caution">
    <text evidence="1">The sequence shown here is derived from an EMBL/GenBank/DDBJ whole genome shotgun (WGS) entry which is preliminary data.</text>
</comment>
<reference evidence="1" key="1">
    <citation type="submission" date="2021-01" db="EMBL/GenBank/DDBJ databases">
        <title>Whole genome shotgun sequence of Acrocarpospora phusangensis NBRC 108782.</title>
        <authorList>
            <person name="Komaki H."/>
            <person name="Tamura T."/>
        </authorList>
    </citation>
    <scope>NUCLEOTIDE SEQUENCE</scope>
    <source>
        <strain evidence="1">NBRC 108782</strain>
    </source>
</reference>
<name>A0A919UNJ8_9ACTN</name>
<organism evidence="1 2">
    <name type="scientific">Acrocarpospora phusangensis</name>
    <dbReference type="NCBI Taxonomy" id="1070424"/>
    <lineage>
        <taxon>Bacteria</taxon>
        <taxon>Bacillati</taxon>
        <taxon>Actinomycetota</taxon>
        <taxon>Actinomycetes</taxon>
        <taxon>Streptosporangiales</taxon>
        <taxon>Streptosporangiaceae</taxon>
        <taxon>Acrocarpospora</taxon>
    </lineage>
</organism>